<dbReference type="Pfam" id="PF07883">
    <property type="entry name" value="Cupin_2"/>
    <property type="match status" value="1"/>
</dbReference>
<evidence type="ECO:0000313" key="3">
    <source>
        <dbReference type="Proteomes" id="UP001139125"/>
    </source>
</evidence>
<dbReference type="InterPro" id="IPR013096">
    <property type="entry name" value="Cupin_2"/>
</dbReference>
<proteinExistence type="predicted"/>
<dbReference type="SUPFAM" id="SSF51182">
    <property type="entry name" value="RmlC-like cupins"/>
    <property type="match status" value="1"/>
</dbReference>
<name>A0A9X2L3D9_9BACT</name>
<reference evidence="2" key="1">
    <citation type="submission" date="2022-06" db="EMBL/GenBank/DDBJ databases">
        <title>Gracilimonas sp. CAU 1638 isolated from sea sediment.</title>
        <authorList>
            <person name="Kim W."/>
        </authorList>
    </citation>
    <scope>NUCLEOTIDE SEQUENCE</scope>
    <source>
        <strain evidence="2">CAU 1638</strain>
    </source>
</reference>
<sequence>MSTETMTAEEVAEGKLNEAEDVKEIMASGEDVGLRIWREEEPDADKEFHTNSYETVGYVLKGKAELHLENDQVVELTEGNSYLVPKETEHTYKIIETFSAVEATSPPAHLQ</sequence>
<dbReference type="EMBL" id="JANDBC010000001">
    <property type="protein sequence ID" value="MCP9291542.1"/>
    <property type="molecule type" value="Genomic_DNA"/>
</dbReference>
<dbReference type="CDD" id="cd02208">
    <property type="entry name" value="cupin_RmlC-like"/>
    <property type="match status" value="1"/>
</dbReference>
<dbReference type="AlphaFoldDB" id="A0A9X2L3D9"/>
<protein>
    <submittedName>
        <fullName evidence="2">Cupin domain-containing protein</fullName>
    </submittedName>
</protein>
<accession>A0A9X2L3D9</accession>
<evidence type="ECO:0000259" key="1">
    <source>
        <dbReference type="Pfam" id="PF07883"/>
    </source>
</evidence>
<dbReference type="Proteomes" id="UP001139125">
    <property type="component" value="Unassembled WGS sequence"/>
</dbReference>
<dbReference type="InterPro" id="IPR011051">
    <property type="entry name" value="RmlC_Cupin_sf"/>
</dbReference>
<dbReference type="Gene3D" id="2.60.120.10">
    <property type="entry name" value="Jelly Rolls"/>
    <property type="match status" value="1"/>
</dbReference>
<organism evidence="2 3">
    <name type="scientific">Gracilimonas sediminicola</name>
    <dbReference type="NCBI Taxonomy" id="2952158"/>
    <lineage>
        <taxon>Bacteria</taxon>
        <taxon>Pseudomonadati</taxon>
        <taxon>Balneolota</taxon>
        <taxon>Balneolia</taxon>
        <taxon>Balneolales</taxon>
        <taxon>Balneolaceae</taxon>
        <taxon>Gracilimonas</taxon>
    </lineage>
</organism>
<comment type="caution">
    <text evidence="2">The sequence shown here is derived from an EMBL/GenBank/DDBJ whole genome shotgun (WGS) entry which is preliminary data.</text>
</comment>
<dbReference type="InterPro" id="IPR014710">
    <property type="entry name" value="RmlC-like_jellyroll"/>
</dbReference>
<feature type="domain" description="Cupin type-2" evidence="1">
    <location>
        <begin position="41"/>
        <end position="95"/>
    </location>
</feature>
<evidence type="ECO:0000313" key="2">
    <source>
        <dbReference type="EMBL" id="MCP9291542.1"/>
    </source>
</evidence>
<gene>
    <name evidence="2" type="ORF">NM125_08110</name>
</gene>
<keyword evidence="3" id="KW-1185">Reference proteome</keyword>
<dbReference type="RefSeq" id="WP_255134407.1">
    <property type="nucleotide sequence ID" value="NZ_JANDBC010000001.1"/>
</dbReference>